<reference evidence="3 6" key="2">
    <citation type="submission" date="2020-01" db="EMBL/GenBank/DDBJ databases">
        <authorList>
            <person name="Sanchez-Estrada R."/>
            <person name="Gonzalez-Y-Merchand J.A."/>
            <person name="Rivera-Gutierrez S."/>
        </authorList>
    </citation>
    <scope>NUCLEOTIDE SEQUENCE [LARGE SCALE GENOMIC DNA]</scope>
    <source>
        <strain evidence="3 6">CST 7247</strain>
    </source>
</reference>
<dbReference type="Proteomes" id="UP000092668">
    <property type="component" value="Unassembled WGS sequence"/>
</dbReference>
<keyword evidence="5" id="KW-1185">Reference proteome</keyword>
<name>A0A1B8SCB5_9MYCO</name>
<dbReference type="PATRIC" id="fig|354243.3.peg.3763"/>
<dbReference type="AlphaFoldDB" id="A0A1B8SCB5"/>
<evidence type="ECO:0000313" key="3">
    <source>
        <dbReference type="EMBL" id="NDJ89001.1"/>
    </source>
</evidence>
<dbReference type="InterPro" id="IPR013538">
    <property type="entry name" value="ASHA1/2-like_C"/>
</dbReference>
<evidence type="ECO:0000259" key="2">
    <source>
        <dbReference type="Pfam" id="PF08327"/>
    </source>
</evidence>
<feature type="domain" description="Activator of Hsp90 ATPase homologue 1/2-like C-terminal" evidence="2">
    <location>
        <begin position="14"/>
        <end position="160"/>
    </location>
</feature>
<keyword evidence="4" id="KW-0489">Methyltransferase</keyword>
<keyword evidence="4" id="KW-0808">Transferase</keyword>
<dbReference type="EMBL" id="LFOE01000033">
    <property type="protein sequence ID" value="OBY30364.1"/>
    <property type="molecule type" value="Genomic_DNA"/>
</dbReference>
<dbReference type="STRING" id="354243.BST28_18130"/>
<reference evidence="4 5" key="1">
    <citation type="submission" date="2015-06" db="EMBL/GenBank/DDBJ databases">
        <title>Genome sequence of Mycobacterium kumamotonense strain Roo.</title>
        <authorList>
            <person name="Greninger A.L."/>
            <person name="Cunningham G."/>
            <person name="Miller S."/>
        </authorList>
    </citation>
    <scope>NUCLEOTIDE SEQUENCE [LARGE SCALE GENOMIC DNA]</scope>
    <source>
        <strain evidence="4 5">Roo</strain>
    </source>
</reference>
<gene>
    <name evidence="4" type="ORF">ACT18_18200</name>
    <name evidence="3" type="ORF">GWR20_07500</name>
</gene>
<comment type="similarity">
    <text evidence="1">Belongs to the AHA1 family.</text>
</comment>
<accession>A0A1B8SCB5</accession>
<evidence type="ECO:0000313" key="6">
    <source>
        <dbReference type="Proteomes" id="UP000466523"/>
    </source>
</evidence>
<dbReference type="Pfam" id="PF08327">
    <property type="entry name" value="AHSA1"/>
    <property type="match status" value="1"/>
</dbReference>
<dbReference type="Proteomes" id="UP000466523">
    <property type="component" value="Unassembled WGS sequence"/>
</dbReference>
<proteinExistence type="inferred from homology"/>
<dbReference type="SUPFAM" id="SSF55961">
    <property type="entry name" value="Bet v1-like"/>
    <property type="match status" value="1"/>
</dbReference>
<dbReference type="Gene3D" id="3.30.530.20">
    <property type="match status" value="1"/>
</dbReference>
<protein>
    <submittedName>
        <fullName evidence="4">Vanillate O-demethylase oxidoreductase VanB</fullName>
    </submittedName>
</protein>
<comment type="caution">
    <text evidence="4">The sequence shown here is derived from an EMBL/GenBank/DDBJ whole genome shotgun (WGS) entry which is preliminary data.</text>
</comment>
<dbReference type="RefSeq" id="WP_065289070.1">
    <property type="nucleotide sequence ID" value="NZ_JAACYR010000019.1"/>
</dbReference>
<dbReference type="EMBL" id="JAACYR010000019">
    <property type="protein sequence ID" value="NDJ89001.1"/>
    <property type="molecule type" value="Genomic_DNA"/>
</dbReference>
<organism evidence="4 5">
    <name type="scientific">Mycolicibacter kumamotonensis</name>
    <dbReference type="NCBI Taxonomy" id="354243"/>
    <lineage>
        <taxon>Bacteria</taxon>
        <taxon>Bacillati</taxon>
        <taxon>Actinomycetota</taxon>
        <taxon>Actinomycetes</taxon>
        <taxon>Mycobacteriales</taxon>
        <taxon>Mycobacteriaceae</taxon>
        <taxon>Mycolicibacter</taxon>
    </lineage>
</organism>
<evidence type="ECO:0000313" key="5">
    <source>
        <dbReference type="Proteomes" id="UP000092668"/>
    </source>
</evidence>
<dbReference type="GO" id="GO:0032259">
    <property type="term" value="P:methylation"/>
    <property type="evidence" value="ECO:0007669"/>
    <property type="project" value="UniProtKB-KW"/>
</dbReference>
<dbReference type="CDD" id="cd08898">
    <property type="entry name" value="SRPBCC_CalC_Aha1-like_5"/>
    <property type="match status" value="1"/>
</dbReference>
<dbReference type="OrthoDB" id="9803476at2"/>
<dbReference type="InterPro" id="IPR023393">
    <property type="entry name" value="START-like_dom_sf"/>
</dbReference>
<evidence type="ECO:0000313" key="4">
    <source>
        <dbReference type="EMBL" id="OBY30364.1"/>
    </source>
</evidence>
<sequence length="165" mass="18023">MSTDRIEKQVVLRATLDRVWRAISDSGEFGQWFGVRFDGPFVAGASVTATITPTGVDAEVARLQEPHAGNRGTWHVVAVEPQRRFAYRWHPFAADADADADADDEPTTLVEFTLAETPDGVLLTIVESGFDALPPSRRSTAFEANAGGWAHQVALVRKYLELQAA</sequence>
<evidence type="ECO:0000256" key="1">
    <source>
        <dbReference type="ARBA" id="ARBA00006817"/>
    </source>
</evidence>
<dbReference type="GO" id="GO:0008168">
    <property type="term" value="F:methyltransferase activity"/>
    <property type="evidence" value="ECO:0007669"/>
    <property type="project" value="UniProtKB-KW"/>
</dbReference>